<evidence type="ECO:0000313" key="8">
    <source>
        <dbReference type="Proteomes" id="UP000319040"/>
    </source>
</evidence>
<dbReference type="Pfam" id="PF00488">
    <property type="entry name" value="MutS_V"/>
    <property type="match status" value="1"/>
</dbReference>
<dbReference type="Gene3D" id="1.10.1420.10">
    <property type="match status" value="1"/>
</dbReference>
<feature type="coiled-coil region" evidence="4">
    <location>
        <begin position="302"/>
        <end position="329"/>
    </location>
</feature>
<keyword evidence="5" id="KW-1133">Transmembrane helix</keyword>
<keyword evidence="3" id="KW-0238">DNA-binding</keyword>
<dbReference type="InterPro" id="IPR000432">
    <property type="entry name" value="DNA_mismatch_repair_MutS_C"/>
</dbReference>
<evidence type="ECO:0000313" key="7">
    <source>
        <dbReference type="EMBL" id="SMO87180.1"/>
    </source>
</evidence>
<dbReference type="SMART" id="SM00534">
    <property type="entry name" value="MUTSac"/>
    <property type="match status" value="1"/>
</dbReference>
<dbReference type="GO" id="GO:0005524">
    <property type="term" value="F:ATP binding"/>
    <property type="evidence" value="ECO:0007669"/>
    <property type="project" value="UniProtKB-KW"/>
</dbReference>
<accession>A0A521EVQ5</accession>
<organism evidence="7 8">
    <name type="scientific">Saccharicrinis carchari</name>
    <dbReference type="NCBI Taxonomy" id="1168039"/>
    <lineage>
        <taxon>Bacteria</taxon>
        <taxon>Pseudomonadati</taxon>
        <taxon>Bacteroidota</taxon>
        <taxon>Bacteroidia</taxon>
        <taxon>Marinilabiliales</taxon>
        <taxon>Marinilabiliaceae</taxon>
        <taxon>Saccharicrinis</taxon>
    </lineage>
</organism>
<dbReference type="PANTHER" id="PTHR11361:SF99">
    <property type="entry name" value="DNA MISMATCH REPAIR PROTEIN"/>
    <property type="match status" value="1"/>
</dbReference>
<dbReference type="GO" id="GO:0006298">
    <property type="term" value="P:mismatch repair"/>
    <property type="evidence" value="ECO:0007669"/>
    <property type="project" value="InterPro"/>
</dbReference>
<evidence type="ECO:0000256" key="1">
    <source>
        <dbReference type="ARBA" id="ARBA00022741"/>
    </source>
</evidence>
<dbReference type="AlphaFoldDB" id="A0A521EVQ5"/>
<dbReference type="GO" id="GO:0140664">
    <property type="term" value="F:ATP-dependent DNA damage sensor activity"/>
    <property type="evidence" value="ECO:0007669"/>
    <property type="project" value="InterPro"/>
</dbReference>
<keyword evidence="2" id="KW-0067">ATP-binding</keyword>
<dbReference type="InterPro" id="IPR036187">
    <property type="entry name" value="DNA_mismatch_repair_MutS_sf"/>
</dbReference>
<reference evidence="7 8" key="1">
    <citation type="submission" date="2017-05" db="EMBL/GenBank/DDBJ databases">
        <authorList>
            <person name="Varghese N."/>
            <person name="Submissions S."/>
        </authorList>
    </citation>
    <scope>NUCLEOTIDE SEQUENCE [LARGE SCALE GENOMIC DNA]</scope>
    <source>
        <strain evidence="7 8">DSM 27040</strain>
    </source>
</reference>
<dbReference type="Proteomes" id="UP000319040">
    <property type="component" value="Unassembled WGS sequence"/>
</dbReference>
<dbReference type="GO" id="GO:0030983">
    <property type="term" value="F:mismatched DNA binding"/>
    <property type="evidence" value="ECO:0007669"/>
    <property type="project" value="InterPro"/>
</dbReference>
<dbReference type="SUPFAM" id="SSF52540">
    <property type="entry name" value="P-loop containing nucleoside triphosphate hydrolases"/>
    <property type="match status" value="1"/>
</dbReference>
<evidence type="ECO:0000256" key="5">
    <source>
        <dbReference type="SAM" id="Phobius"/>
    </source>
</evidence>
<evidence type="ECO:0000259" key="6">
    <source>
        <dbReference type="SMART" id="SM00534"/>
    </source>
</evidence>
<feature type="domain" description="DNA mismatch repair proteins mutS family" evidence="6">
    <location>
        <begin position="429"/>
        <end position="607"/>
    </location>
</feature>
<keyword evidence="5" id="KW-0472">Membrane</keyword>
<feature type="transmembrane region" description="Helical" evidence="5">
    <location>
        <begin position="36"/>
        <end position="57"/>
    </location>
</feature>
<dbReference type="SUPFAM" id="SSF48334">
    <property type="entry name" value="DNA repair protein MutS, domain III"/>
    <property type="match status" value="1"/>
</dbReference>
<proteinExistence type="predicted"/>
<evidence type="ECO:0000256" key="3">
    <source>
        <dbReference type="ARBA" id="ARBA00023125"/>
    </source>
</evidence>
<feature type="transmembrane region" description="Helical" evidence="5">
    <location>
        <begin position="222"/>
        <end position="243"/>
    </location>
</feature>
<sequence>MENAGGIQQRYNRLIEHYAELARRYQSCINVFSRKIIFSGWIRLLIFVLLVSVPIYIYDFSQIAAVVLFVGFAVCFAVLIKRFNNYKRLKAEYQLMHYLNQSEEKALQGDWLFFESGSEFIDPTHNYSHDLDLFGEGSFFQYINRTSTSEGKRVLKNKLTSPHIKTEDILREQEAVKELSKKLDFRQHFYAKGKMLEETRVDIEKIDAFKSYSSFIKSKGAWFTYLVLALPWLLFIALGLTFIGLPAVVPTMLFLFNLALVGANLKALNKVNQRFSSLTGLLQKYAVLTDLIANESFSSAQLLQLQNALSEEEENASEIINKLSRYMAQFDQRNGMIAGFLLNGFLLWDFKYVGKIEKWLEKYGHKMAQWLYVVHQIDALNSMAGYAYNHPDFVFPEPHPDIMLKATALGHPLLDRKERVCNDYDFQDSIFTLITGANMSGKSTFLRTVGLNMVSARSGMPVCATSMVFKPMRMITNMRTTDSLTKHESYFYAELKRLQYIIGQLKSGNDVFIILDEILKGTNSKDKTYGSMELIKHLLSLNAYGMIATHDLELGVLQESTQGKIVNRCFEVENKDNELIFDYKLYPGLTQNHNATFLMKEMGIISKPIQA</sequence>
<evidence type="ECO:0000256" key="4">
    <source>
        <dbReference type="SAM" id="Coils"/>
    </source>
</evidence>
<dbReference type="RefSeq" id="WP_142534471.1">
    <property type="nucleotide sequence ID" value="NZ_FXTB01000011.1"/>
</dbReference>
<dbReference type="PANTHER" id="PTHR11361">
    <property type="entry name" value="DNA MISMATCH REPAIR PROTEIN MUTS FAMILY MEMBER"/>
    <property type="match status" value="1"/>
</dbReference>
<dbReference type="Pfam" id="PF05192">
    <property type="entry name" value="MutS_III"/>
    <property type="match status" value="1"/>
</dbReference>
<dbReference type="Gene3D" id="3.40.50.300">
    <property type="entry name" value="P-loop containing nucleotide triphosphate hydrolases"/>
    <property type="match status" value="1"/>
</dbReference>
<name>A0A521EVQ5_SACCC</name>
<dbReference type="OrthoDB" id="9802448at2"/>
<dbReference type="InterPro" id="IPR007696">
    <property type="entry name" value="DNA_mismatch_repair_MutS_core"/>
</dbReference>
<feature type="transmembrane region" description="Helical" evidence="5">
    <location>
        <begin position="63"/>
        <end position="80"/>
    </location>
</feature>
<keyword evidence="4" id="KW-0175">Coiled coil</keyword>
<keyword evidence="1" id="KW-0547">Nucleotide-binding</keyword>
<dbReference type="GO" id="GO:0005829">
    <property type="term" value="C:cytosol"/>
    <property type="evidence" value="ECO:0007669"/>
    <property type="project" value="TreeGrafter"/>
</dbReference>
<gene>
    <name evidence="7" type="ORF">SAMN06265379_11123</name>
</gene>
<dbReference type="InterPro" id="IPR027417">
    <property type="entry name" value="P-loop_NTPase"/>
</dbReference>
<dbReference type="EMBL" id="FXTB01000011">
    <property type="protein sequence ID" value="SMO87180.1"/>
    <property type="molecule type" value="Genomic_DNA"/>
</dbReference>
<keyword evidence="8" id="KW-1185">Reference proteome</keyword>
<dbReference type="InterPro" id="IPR045076">
    <property type="entry name" value="MutS"/>
</dbReference>
<evidence type="ECO:0000256" key="2">
    <source>
        <dbReference type="ARBA" id="ARBA00022840"/>
    </source>
</evidence>
<keyword evidence="5" id="KW-0812">Transmembrane</keyword>
<protein>
    <submittedName>
        <fullName evidence="7">MutS domain III</fullName>
    </submittedName>
</protein>